<accession>A0A8D8ZBC1</accession>
<evidence type="ECO:0000313" key="1">
    <source>
        <dbReference type="EMBL" id="CAG6744678.1"/>
    </source>
</evidence>
<reference evidence="1" key="1">
    <citation type="submission" date="2021-05" db="EMBL/GenBank/DDBJ databases">
        <authorList>
            <person name="Alioto T."/>
            <person name="Alioto T."/>
            <person name="Gomez Garrido J."/>
        </authorList>
    </citation>
    <scope>NUCLEOTIDE SEQUENCE</scope>
</reference>
<name>A0A8D8ZBC1_9HEMI</name>
<dbReference type="AlphaFoldDB" id="A0A8D8ZBC1"/>
<sequence length="121" mass="13932">MRSLRSKNRLKLCADLFATYSYNTRSPNPSILLSFRDMFVKCFLYNSVNYPEVDKEPWRAKWAFSSIDNTPFLALMIEFARATSSSRHDRIVSVLFLTSSDKRSWLLHRNPSASASLPSMG</sequence>
<proteinExistence type="predicted"/>
<dbReference type="EMBL" id="HBUF01472650">
    <property type="protein sequence ID" value="CAG6744678.1"/>
    <property type="molecule type" value="Transcribed_RNA"/>
</dbReference>
<protein>
    <submittedName>
        <fullName evidence="1">Uncharacterized protein</fullName>
    </submittedName>
</protein>
<organism evidence="1">
    <name type="scientific">Cacopsylla melanoneura</name>
    <dbReference type="NCBI Taxonomy" id="428564"/>
    <lineage>
        <taxon>Eukaryota</taxon>
        <taxon>Metazoa</taxon>
        <taxon>Ecdysozoa</taxon>
        <taxon>Arthropoda</taxon>
        <taxon>Hexapoda</taxon>
        <taxon>Insecta</taxon>
        <taxon>Pterygota</taxon>
        <taxon>Neoptera</taxon>
        <taxon>Paraneoptera</taxon>
        <taxon>Hemiptera</taxon>
        <taxon>Sternorrhyncha</taxon>
        <taxon>Psylloidea</taxon>
        <taxon>Psyllidae</taxon>
        <taxon>Psyllinae</taxon>
        <taxon>Cacopsylla</taxon>
    </lineage>
</organism>